<dbReference type="SUPFAM" id="SSF53300">
    <property type="entry name" value="vWA-like"/>
    <property type="match status" value="1"/>
</dbReference>
<proteinExistence type="predicted"/>
<feature type="domain" description="VWFA" evidence="2">
    <location>
        <begin position="351"/>
        <end position="551"/>
    </location>
</feature>
<dbReference type="Pfam" id="PF13768">
    <property type="entry name" value="VWA_3"/>
    <property type="match status" value="1"/>
</dbReference>
<dbReference type="InterPro" id="IPR036465">
    <property type="entry name" value="vWFA_dom_sf"/>
</dbReference>
<accession>A0A1D2VMT8</accession>
<keyword evidence="4" id="KW-1185">Reference proteome</keyword>
<dbReference type="Gene3D" id="3.40.50.410">
    <property type="entry name" value="von Willebrand factor, type A domain"/>
    <property type="match status" value="1"/>
</dbReference>
<dbReference type="STRING" id="1344418.A0A1D2VMT8"/>
<evidence type="ECO:0000313" key="3">
    <source>
        <dbReference type="EMBL" id="ODV62928.1"/>
    </source>
</evidence>
<dbReference type="RefSeq" id="XP_020049235.1">
    <property type="nucleotide sequence ID" value="XM_020195040.1"/>
</dbReference>
<organism evidence="3 4">
    <name type="scientific">Ascoidea rubescens DSM 1968</name>
    <dbReference type="NCBI Taxonomy" id="1344418"/>
    <lineage>
        <taxon>Eukaryota</taxon>
        <taxon>Fungi</taxon>
        <taxon>Dikarya</taxon>
        <taxon>Ascomycota</taxon>
        <taxon>Saccharomycotina</taxon>
        <taxon>Saccharomycetes</taxon>
        <taxon>Ascoideaceae</taxon>
        <taxon>Ascoidea</taxon>
    </lineage>
</organism>
<evidence type="ECO:0000259" key="2">
    <source>
        <dbReference type="PROSITE" id="PS50234"/>
    </source>
</evidence>
<evidence type="ECO:0000313" key="4">
    <source>
        <dbReference type="Proteomes" id="UP000095038"/>
    </source>
</evidence>
<protein>
    <recommendedName>
        <fullName evidence="2">VWFA domain-containing protein</fullName>
    </recommendedName>
</protein>
<dbReference type="EMBL" id="KV454476">
    <property type="protein sequence ID" value="ODV62928.1"/>
    <property type="molecule type" value="Genomic_DNA"/>
</dbReference>
<dbReference type="PANTHER" id="PTHR45737">
    <property type="entry name" value="VON WILLEBRAND FACTOR A DOMAIN-CONTAINING PROTEIN 5A"/>
    <property type="match status" value="1"/>
</dbReference>
<name>A0A1D2VMT8_9ASCO</name>
<dbReference type="InterPro" id="IPR002035">
    <property type="entry name" value="VWF_A"/>
</dbReference>
<dbReference type="PROSITE" id="PS50234">
    <property type="entry name" value="VWFA"/>
    <property type="match status" value="1"/>
</dbReference>
<dbReference type="InParanoid" id="A0A1D2VMT8"/>
<sequence>MLFPVTSPYLPHLSQLKSACRLVSLSIDSNVCDDFYSNVVIQQVYKISSIDHVQSLDGKDGKESANEPNQYQFTHPVQNLSSIYNFKFTIIPLDNSKKPIVIESKCYLKAKAEKIYDEIITNDKSNSIALTTHLTDDAFDITLGNMPLNCIVKVDLKYDTILKYDNQYNAFRYTIPLSVHDRYNSNESPSIDASDNDATDAKNPIHSLTENDHKILSSLLNIQTPNTVSISTKFINKIKKIKCVSSHVLNSNDTFVNTDQVSFSHEFPNFGDRNVIFYHNYNIFKDYTLIIYPNNSISSHLSSALSNNFEIPSSNDLLSKNFPYNSCLALSVLPEFNNNLAPSNSSIVKKQIIFLLDRSGSMYGSPIALLKDALNLFIASFPFEDNTSINLVSFGSDVSSLWGQSKPITSQSIHNEIKQYTDSILADMGGTEILKAIKKVNSLVEDFLKKNKPTKNVNQFIETEVILLTDGEVWNIDQVESEINTFKKKFSIENKNKTFQNSSIRYFSIGVGDSVSHDLVDKISLNGDGYSQYIQSDERMELKIIKMLNSVLSSSLTYAQITFKNEISTIQDNKSKNKNDIDDDDYILIELNNKFEKNLSFSNVKNPNNKKHKSFLNFDFNKKSNDYSIFPSNFQVYSEHRNTFYVFFHDQKFNIKNYDTISLSYLNPISGKLLELESPLNKEPISPKISDLIVRMGVKEALKDDPNNTANGPFKAQLALRFSLLSKWTSLLAVMNEKSEHFISAAQDKDDLSIEEKGKFIDGDESDVDEKTLAEVSLETLSSGISRGFNPYATYRSRKSHQFHMLSAPMGAVGSAVRTTSISLSSPPPPPPPGSFLIAFKAAKPQSAGLFKRKNQIQKTASFGAQEQFQSFQLQQSPVLETDVVKKSKGFSVPGLFSFGEKSTSKKDSKKKKELSSPPVQFDYSNDNNNNINETSSFDLSPAVRGYETPSFNSLNASINNFSGLSSNEKLIQLVKNQQFDGSFKICSADILEEIIKVSKTPNAKKESFKNDPLKLTALIVKYLSKELLDIKDLWGAVIKKAMVYIEKSLSAEDSKKLIDDI</sequence>
<dbReference type="AlphaFoldDB" id="A0A1D2VMT8"/>
<dbReference type="Proteomes" id="UP000095038">
    <property type="component" value="Unassembled WGS sequence"/>
</dbReference>
<reference evidence="4" key="1">
    <citation type="submission" date="2016-05" db="EMBL/GenBank/DDBJ databases">
        <title>Comparative genomics of biotechnologically important yeasts.</title>
        <authorList>
            <consortium name="DOE Joint Genome Institute"/>
            <person name="Riley R."/>
            <person name="Haridas S."/>
            <person name="Wolfe K.H."/>
            <person name="Lopes M.R."/>
            <person name="Hittinger C.T."/>
            <person name="Goker M."/>
            <person name="Salamov A."/>
            <person name="Wisecaver J."/>
            <person name="Long T.M."/>
            <person name="Aerts A.L."/>
            <person name="Barry K."/>
            <person name="Choi C."/>
            <person name="Clum A."/>
            <person name="Coughlan A.Y."/>
            <person name="Deshpande S."/>
            <person name="Douglass A.P."/>
            <person name="Hanson S.J."/>
            <person name="Klenk H.-P."/>
            <person name="Labutti K."/>
            <person name="Lapidus A."/>
            <person name="Lindquist E."/>
            <person name="Lipzen A."/>
            <person name="Meier-Kolthoff J.P."/>
            <person name="Ohm R.A."/>
            <person name="Otillar R.P."/>
            <person name="Pangilinan J."/>
            <person name="Peng Y."/>
            <person name="Rokas A."/>
            <person name="Rosa C.A."/>
            <person name="Scheuner C."/>
            <person name="Sibirny A.A."/>
            <person name="Slot J.C."/>
            <person name="Stielow J.B."/>
            <person name="Sun H."/>
            <person name="Kurtzman C.P."/>
            <person name="Blackwell M."/>
            <person name="Grigoriev I.V."/>
            <person name="Jeffries T.W."/>
        </authorList>
    </citation>
    <scope>NUCLEOTIDE SEQUENCE [LARGE SCALE GENOMIC DNA]</scope>
    <source>
        <strain evidence="4">DSM 1968</strain>
    </source>
</reference>
<dbReference type="SMART" id="SM00327">
    <property type="entry name" value="VWA"/>
    <property type="match status" value="1"/>
</dbReference>
<dbReference type="OrthoDB" id="4096638at2759"/>
<gene>
    <name evidence="3" type="ORF">ASCRUDRAFT_89942</name>
</gene>
<dbReference type="GeneID" id="30968676"/>
<feature type="region of interest" description="Disordered" evidence="1">
    <location>
        <begin position="901"/>
        <end position="928"/>
    </location>
</feature>
<evidence type="ECO:0000256" key="1">
    <source>
        <dbReference type="SAM" id="MobiDB-lite"/>
    </source>
</evidence>
<dbReference type="PANTHER" id="PTHR45737:SF6">
    <property type="entry name" value="VON WILLEBRAND FACTOR A DOMAIN-CONTAINING PROTEIN 5A"/>
    <property type="match status" value="1"/>
</dbReference>